<sequence>MDRLITIGSGVVAFAVTAVSTSCFLLHRTTNEHWVPEPNPVSRQFFAARHA</sequence>
<dbReference type="HOGENOM" id="CLU_3094858_0_0_11"/>
<protein>
    <recommendedName>
        <fullName evidence="3">Lipoprotein</fullName>
    </recommendedName>
</protein>
<evidence type="ECO:0008006" key="3">
    <source>
        <dbReference type="Google" id="ProtNLM"/>
    </source>
</evidence>
<dbReference type="KEGG" id="asd:AS9A_1029"/>
<dbReference type="AlphaFoldDB" id="F6EQ58"/>
<proteinExistence type="predicted"/>
<gene>
    <name evidence="1" type="ordered locus">AS9A_1029</name>
</gene>
<dbReference type="PROSITE" id="PS51257">
    <property type="entry name" value="PROKAR_LIPOPROTEIN"/>
    <property type="match status" value="1"/>
</dbReference>
<reference evidence="1 2" key="1">
    <citation type="journal article" date="2011" name="J. Bacteriol.">
        <title>Complete genome sequence of Amycolicicoccus subflavus DQS3-9A1T, an actinomycete isolated from crude oil-polluted soil.</title>
        <authorList>
            <person name="Cai M."/>
            <person name="Chen W.M."/>
            <person name="Nie Y."/>
            <person name="Chi C.Q."/>
            <person name="Wang Y.N."/>
            <person name="Tang Y.Q."/>
            <person name="Li G.Y."/>
            <person name="Wu X.L."/>
        </authorList>
    </citation>
    <scope>NUCLEOTIDE SEQUENCE [LARGE SCALE GENOMIC DNA]</scope>
    <source>
        <strain evidence="2">DSM 45089 / DQS3-9A1</strain>
    </source>
</reference>
<evidence type="ECO:0000313" key="1">
    <source>
        <dbReference type="EMBL" id="AEF39481.1"/>
    </source>
</evidence>
<name>F6EQ58_HOYSD</name>
<organism evidence="1 2">
    <name type="scientific">Hoyosella subflava (strain DSM 45089 / JCM 17490 / NBRC 109087 / DQS3-9A1)</name>
    <name type="common">Amycolicicoccus subflavus</name>
    <dbReference type="NCBI Taxonomy" id="443218"/>
    <lineage>
        <taxon>Bacteria</taxon>
        <taxon>Bacillati</taxon>
        <taxon>Actinomycetota</taxon>
        <taxon>Actinomycetes</taxon>
        <taxon>Mycobacteriales</taxon>
        <taxon>Hoyosellaceae</taxon>
        <taxon>Hoyosella</taxon>
    </lineage>
</organism>
<dbReference type="Proteomes" id="UP000009235">
    <property type="component" value="Chromosome"/>
</dbReference>
<dbReference type="STRING" id="443218.AS9A_1029"/>
<evidence type="ECO:0000313" key="2">
    <source>
        <dbReference type="Proteomes" id="UP000009235"/>
    </source>
</evidence>
<dbReference type="EMBL" id="CP002786">
    <property type="protein sequence ID" value="AEF39481.1"/>
    <property type="molecule type" value="Genomic_DNA"/>
</dbReference>
<keyword evidence="2" id="KW-1185">Reference proteome</keyword>
<accession>F6EQ58</accession>